<keyword evidence="2" id="KW-1185">Reference proteome</keyword>
<organism evidence="1 2">
    <name type="scientific">Natronocalculus amylovorans</name>
    <dbReference type="NCBI Taxonomy" id="2917812"/>
    <lineage>
        <taxon>Archaea</taxon>
        <taxon>Methanobacteriati</taxon>
        <taxon>Methanobacteriota</taxon>
        <taxon>Stenosarchaea group</taxon>
        <taxon>Halobacteria</taxon>
        <taxon>Halobacteriales</taxon>
        <taxon>Haloferacaceae</taxon>
        <taxon>Natronocalculus</taxon>
    </lineage>
</organism>
<dbReference type="PIRSF" id="PIRSF005357">
    <property type="entry name" value="UCP005357"/>
    <property type="match status" value="1"/>
</dbReference>
<accession>A0AAE3G2R6</accession>
<comment type="caution">
    <text evidence="1">The sequence shown here is derived from an EMBL/GenBank/DDBJ whole genome shotgun (WGS) entry which is preliminary data.</text>
</comment>
<gene>
    <name evidence="1" type="ORF">AArcSt2_16350</name>
</gene>
<dbReference type="SUPFAM" id="SSF53756">
    <property type="entry name" value="UDP-Glycosyltransferase/glycogen phosphorylase"/>
    <property type="match status" value="1"/>
</dbReference>
<evidence type="ECO:0000313" key="1">
    <source>
        <dbReference type="EMBL" id="MCL9818509.1"/>
    </source>
</evidence>
<reference evidence="1" key="2">
    <citation type="submission" date="2022-02" db="EMBL/GenBank/DDBJ databases">
        <authorList>
            <person name="Elcheninov A.G."/>
            <person name="Sorokin D.Y."/>
            <person name="Kublanov I.V."/>
        </authorList>
    </citation>
    <scope>NUCLEOTIDE SEQUENCE</scope>
    <source>
        <strain evidence="1">AArc-St2</strain>
    </source>
</reference>
<dbReference type="RefSeq" id="WP_250586258.1">
    <property type="nucleotide sequence ID" value="NZ_JAKRVX010000013.1"/>
</dbReference>
<dbReference type="PANTHER" id="PTHR39662">
    <property type="entry name" value="DUF354 DOMAIN-CONTAINING PROTEIN-RELATED"/>
    <property type="match status" value="1"/>
</dbReference>
<sequence length="360" mass="39417">MRIQFDVTHPAHVHLFRFAISSLVRDGHTVAVTARKKEMTTDLLDWYGIDHTVLSKKGTSKPALASEWLLREARGIVFARKFQPDIVVSRLNPPAIHGAVAVGAKSIVFHDSEPANQLLKIMYPFIDVLCTPVSFTPDHGDKQIRYNGFHELAYLHPNWFTPDDSVLTTYGVDPTEPYAVVRFVSMGAHHDVGYNGFSPAAKTELVSSLSNRMTVYVSNESDTDLVDAVSGTHVVPTPPAAIHTLLAGASIFVTDSDTMAAEAGLLGTPTVRLHTFGKNELGNFTRLSESGLVFSTPDEDTAIEKAVTLVSDPTTQTLWDERRETFLAECIDVTEFMLDLITSDGDVDAVSYIETAPPTS</sequence>
<dbReference type="PANTHER" id="PTHR39662:SF1">
    <property type="entry name" value="DUF354 DOMAIN-CONTAINING PROTEIN"/>
    <property type="match status" value="1"/>
</dbReference>
<dbReference type="AlphaFoldDB" id="A0AAE3G2R6"/>
<dbReference type="Pfam" id="PF04007">
    <property type="entry name" value="DUF354"/>
    <property type="match status" value="1"/>
</dbReference>
<reference evidence="1" key="1">
    <citation type="journal article" date="2022" name="Syst. Appl. Microbiol.">
        <title>Natronocalculus amylovorans gen. nov., sp. nov., and Natranaeroarchaeum aerophilus sp. nov., dominant culturable amylolytic natronoarchaea from hypersaline soda lakes in southwestern Siberia.</title>
        <authorList>
            <person name="Sorokin D.Y."/>
            <person name="Elcheninov A.G."/>
            <person name="Khizhniak T.V."/>
            <person name="Koenen M."/>
            <person name="Bale N.J."/>
            <person name="Damste J.S.S."/>
            <person name="Kublanov I.V."/>
        </authorList>
    </citation>
    <scope>NUCLEOTIDE SEQUENCE</scope>
    <source>
        <strain evidence="1">AArc-St2</strain>
    </source>
</reference>
<proteinExistence type="predicted"/>
<dbReference type="EMBL" id="JAKRVX010000013">
    <property type="protein sequence ID" value="MCL9818509.1"/>
    <property type="molecule type" value="Genomic_DNA"/>
</dbReference>
<dbReference type="Proteomes" id="UP001203207">
    <property type="component" value="Unassembled WGS sequence"/>
</dbReference>
<name>A0AAE3G2R6_9EURY</name>
<protein>
    <submittedName>
        <fullName evidence="1">DUF354 domain-containing protein</fullName>
    </submittedName>
</protein>
<evidence type="ECO:0000313" key="2">
    <source>
        <dbReference type="Proteomes" id="UP001203207"/>
    </source>
</evidence>
<dbReference type="InterPro" id="IPR007152">
    <property type="entry name" value="DUF354"/>
</dbReference>